<feature type="transmembrane region" description="Helical" evidence="1">
    <location>
        <begin position="190"/>
        <end position="212"/>
    </location>
</feature>
<accession>Q01UI9</accession>
<reference evidence="2" key="1">
    <citation type="submission" date="2006-10" db="EMBL/GenBank/DDBJ databases">
        <title>Complete sequence of Solibacter usitatus Ellin6076.</title>
        <authorList>
            <consortium name="US DOE Joint Genome Institute"/>
            <person name="Copeland A."/>
            <person name="Lucas S."/>
            <person name="Lapidus A."/>
            <person name="Barry K."/>
            <person name="Detter J.C."/>
            <person name="Glavina del Rio T."/>
            <person name="Hammon N."/>
            <person name="Israni S."/>
            <person name="Dalin E."/>
            <person name="Tice H."/>
            <person name="Pitluck S."/>
            <person name="Thompson L.S."/>
            <person name="Brettin T."/>
            <person name="Bruce D."/>
            <person name="Han C."/>
            <person name="Tapia R."/>
            <person name="Gilna P."/>
            <person name="Schmutz J."/>
            <person name="Larimer F."/>
            <person name="Land M."/>
            <person name="Hauser L."/>
            <person name="Kyrpides N."/>
            <person name="Mikhailova N."/>
            <person name="Janssen P.H."/>
            <person name="Kuske C.R."/>
            <person name="Richardson P."/>
        </authorList>
    </citation>
    <scope>NUCLEOTIDE SEQUENCE</scope>
    <source>
        <strain evidence="2">Ellin6076</strain>
    </source>
</reference>
<keyword evidence="1" id="KW-0812">Transmembrane</keyword>
<feature type="transmembrane region" description="Helical" evidence="1">
    <location>
        <begin position="250"/>
        <end position="270"/>
    </location>
</feature>
<dbReference type="eggNOG" id="ENOG5034C5K">
    <property type="taxonomic scope" value="Bacteria"/>
</dbReference>
<sequence length="335" mass="36611">MARAVAILKSLALAYRRDWTAFQSLAGNNFFLITAFLLGKAGTFVYLIFGLVLLFPLSTDPLRKIPPSRLALWPLERREHWLLRLASPWINPLTWGIAALAIWGIGRTVTVGLVALIAVLFAAVFLISAMPLPHGIGLWRRVPPFPGPLNQLIRKNLREILSTLDFYCALILSLAVCLSRIFVPNLPREALLAMTVLVVAAMSSYAQCLFGLDGEGGLSRYRLLPIRGWRLLLAKDAAFLAVAVPLTLPLAPLAGLGGALVALAVGHSPAVEHPREQTRWRFSTGGALGNGVIQMVAIAMTASGIYSTTLWFLPLAVAVWGGSVWWYGRELERML</sequence>
<dbReference type="InParanoid" id="Q01UI9"/>
<organism evidence="2">
    <name type="scientific">Solibacter usitatus (strain Ellin6076)</name>
    <dbReference type="NCBI Taxonomy" id="234267"/>
    <lineage>
        <taxon>Bacteria</taxon>
        <taxon>Pseudomonadati</taxon>
        <taxon>Acidobacteriota</taxon>
        <taxon>Terriglobia</taxon>
        <taxon>Bryobacterales</taxon>
        <taxon>Solibacteraceae</taxon>
        <taxon>Candidatus Solibacter</taxon>
    </lineage>
</organism>
<evidence type="ECO:0000256" key="1">
    <source>
        <dbReference type="SAM" id="Phobius"/>
    </source>
</evidence>
<feature type="transmembrane region" description="Helical" evidence="1">
    <location>
        <begin position="111"/>
        <end position="132"/>
    </location>
</feature>
<keyword evidence="1" id="KW-0472">Membrane</keyword>
<feature type="transmembrane region" description="Helical" evidence="1">
    <location>
        <begin position="30"/>
        <end position="55"/>
    </location>
</feature>
<feature type="transmembrane region" description="Helical" evidence="1">
    <location>
        <begin position="81"/>
        <end position="105"/>
    </location>
</feature>
<protein>
    <submittedName>
        <fullName evidence="2">Uncharacterized protein</fullName>
    </submittedName>
</protein>
<dbReference type="OrthoDB" id="110490at2"/>
<name>Q01UI9_SOLUE</name>
<proteinExistence type="predicted"/>
<dbReference type="HOGENOM" id="CLU_801504_0_0_0"/>
<evidence type="ECO:0000313" key="2">
    <source>
        <dbReference type="EMBL" id="ABJ86681.1"/>
    </source>
</evidence>
<feature type="transmembrane region" description="Helical" evidence="1">
    <location>
        <begin position="164"/>
        <end position="184"/>
    </location>
</feature>
<feature type="transmembrane region" description="Helical" evidence="1">
    <location>
        <begin position="282"/>
        <end position="305"/>
    </location>
</feature>
<dbReference type="EMBL" id="CP000473">
    <property type="protein sequence ID" value="ABJ86681.1"/>
    <property type="molecule type" value="Genomic_DNA"/>
</dbReference>
<feature type="transmembrane region" description="Helical" evidence="1">
    <location>
        <begin position="311"/>
        <end position="328"/>
    </location>
</feature>
<dbReference type="KEGG" id="sus:Acid_5734"/>
<keyword evidence="1" id="KW-1133">Transmembrane helix</keyword>
<gene>
    <name evidence="2" type="ordered locus">Acid_5734</name>
</gene>
<dbReference type="AlphaFoldDB" id="Q01UI9"/>
<dbReference type="STRING" id="234267.Acid_5734"/>